<reference evidence="2" key="2">
    <citation type="submission" date="2015-02" db="EMBL/GenBank/DDBJ databases">
        <title>Complete Genome Sequence of Pelosinus fermentans JBW45.</title>
        <authorList>
            <person name="De Leon K.B."/>
            <person name="Utturkar S.M."/>
            <person name="Camilleri L.B."/>
            <person name="Arkin A.P."/>
            <person name="Fields M.W."/>
            <person name="Brown S.D."/>
            <person name="Wall J.D."/>
        </authorList>
    </citation>
    <scope>NUCLEOTIDE SEQUENCE [LARGE SCALE GENOMIC DNA]</scope>
    <source>
        <strain evidence="2">JBW45</strain>
    </source>
</reference>
<name>I9NL41_9FIRM</name>
<evidence type="ECO:0000313" key="2">
    <source>
        <dbReference type="Proteomes" id="UP000005361"/>
    </source>
</evidence>
<gene>
    <name evidence="1" type="ORF">JBW_03644</name>
</gene>
<sequence length="63" mass="7123">MNIVFKSTPGRFLFGTILSIYRLIKLTIKEHPLVSSGVVFMPTKDTNILIVIETNGRQALIIY</sequence>
<proteinExistence type="predicted"/>
<evidence type="ECO:0000313" key="1">
    <source>
        <dbReference type="EMBL" id="AJQ28981.1"/>
    </source>
</evidence>
<organism evidence="1 2">
    <name type="scientific">Pelosinus fermentans JBW45</name>
    <dbReference type="NCBI Taxonomy" id="1192197"/>
    <lineage>
        <taxon>Bacteria</taxon>
        <taxon>Bacillati</taxon>
        <taxon>Bacillota</taxon>
        <taxon>Negativicutes</taxon>
        <taxon>Selenomonadales</taxon>
        <taxon>Sporomusaceae</taxon>
        <taxon>Pelosinus</taxon>
    </lineage>
</organism>
<dbReference type="HOGENOM" id="CLU_2881900_0_0_9"/>
<dbReference type="RefSeq" id="WP_007960594.1">
    <property type="nucleotide sequence ID" value="NZ_CP010978.1"/>
</dbReference>
<dbReference type="KEGG" id="pft:JBW_03644"/>
<dbReference type="AlphaFoldDB" id="I9NL41"/>
<dbReference type="Proteomes" id="UP000005361">
    <property type="component" value="Chromosome"/>
</dbReference>
<dbReference type="EMBL" id="CP010978">
    <property type="protein sequence ID" value="AJQ28981.1"/>
    <property type="molecule type" value="Genomic_DNA"/>
</dbReference>
<accession>I9NL41</accession>
<protein>
    <submittedName>
        <fullName evidence="1">Uncharacterized protein</fullName>
    </submittedName>
</protein>
<reference evidence="1 2" key="1">
    <citation type="journal article" date="2015" name="Genome Announc.">
        <title>Complete Genome Sequence of Pelosinus fermentans JBW45, a Member of a Remarkably Competitive Group of Negativicutes in the Firmicutes Phylum.</title>
        <authorList>
            <person name="De Leon K.B."/>
            <person name="Utturkar S.M."/>
            <person name="Camilleri L.B."/>
            <person name="Elias D.A."/>
            <person name="Arkin A.P."/>
            <person name="Fields M.W."/>
            <person name="Brown S.D."/>
            <person name="Wall J.D."/>
        </authorList>
    </citation>
    <scope>NUCLEOTIDE SEQUENCE [LARGE SCALE GENOMIC DNA]</scope>
    <source>
        <strain evidence="1 2">JBW45</strain>
    </source>
</reference>